<dbReference type="InterPro" id="IPR025662">
    <property type="entry name" value="Sigma_54_int_dom_ATP-bd_1"/>
</dbReference>
<dbReference type="Pfam" id="PF00158">
    <property type="entry name" value="Sigma54_activat"/>
    <property type="match status" value="1"/>
</dbReference>
<name>A0A517DPE7_9FIRM</name>
<reference evidence="7 8" key="1">
    <citation type="submission" date="2019-02" db="EMBL/GenBank/DDBJ databases">
        <title>Closed genome of Sporomusa termitida DSM 4440.</title>
        <authorList>
            <person name="Poehlein A."/>
            <person name="Daniel R."/>
        </authorList>
    </citation>
    <scope>NUCLEOTIDE SEQUENCE [LARGE SCALE GENOMIC DNA]</scope>
    <source>
        <strain evidence="7 8">DSM 4440</strain>
    </source>
</reference>
<dbReference type="PANTHER" id="PTHR32071">
    <property type="entry name" value="TRANSCRIPTIONAL REGULATORY PROTEIN"/>
    <property type="match status" value="1"/>
</dbReference>
<evidence type="ECO:0000256" key="1">
    <source>
        <dbReference type="ARBA" id="ARBA00022741"/>
    </source>
</evidence>
<dbReference type="EMBL" id="CP036259">
    <property type="protein sequence ID" value="QDR79224.1"/>
    <property type="molecule type" value="Genomic_DNA"/>
</dbReference>
<keyword evidence="4" id="KW-0238">DNA-binding</keyword>
<dbReference type="PROSITE" id="PS00675">
    <property type="entry name" value="SIGMA54_INTERACT_1"/>
    <property type="match status" value="1"/>
</dbReference>
<protein>
    <submittedName>
        <fullName evidence="7">Anaerobic nitric oxide reductase transcription regulator NorR</fullName>
    </submittedName>
</protein>
<dbReference type="SUPFAM" id="SSF52540">
    <property type="entry name" value="P-loop containing nucleoside triphosphate hydrolases"/>
    <property type="match status" value="1"/>
</dbReference>
<dbReference type="SMART" id="SM00382">
    <property type="entry name" value="AAA"/>
    <property type="match status" value="1"/>
</dbReference>
<dbReference type="PROSITE" id="PS50045">
    <property type="entry name" value="SIGMA54_INTERACT_4"/>
    <property type="match status" value="1"/>
</dbReference>
<dbReference type="Pfam" id="PF02954">
    <property type="entry name" value="HTH_8"/>
    <property type="match status" value="1"/>
</dbReference>
<dbReference type="PROSITE" id="PS00676">
    <property type="entry name" value="SIGMA54_INTERACT_2"/>
    <property type="match status" value="1"/>
</dbReference>
<dbReference type="PANTHER" id="PTHR32071:SF57">
    <property type="entry name" value="C4-DICARBOXYLATE TRANSPORT TRANSCRIPTIONAL REGULATORY PROTEIN DCTD"/>
    <property type="match status" value="1"/>
</dbReference>
<evidence type="ECO:0000256" key="4">
    <source>
        <dbReference type="ARBA" id="ARBA00023125"/>
    </source>
</evidence>
<keyword evidence="8" id="KW-1185">Reference proteome</keyword>
<keyword evidence="2" id="KW-0067">ATP-binding</keyword>
<dbReference type="InterPro" id="IPR002197">
    <property type="entry name" value="HTH_Fis"/>
</dbReference>
<dbReference type="CDD" id="cd00009">
    <property type="entry name" value="AAA"/>
    <property type="match status" value="1"/>
</dbReference>
<evidence type="ECO:0000256" key="3">
    <source>
        <dbReference type="ARBA" id="ARBA00023015"/>
    </source>
</evidence>
<dbReference type="Gene3D" id="3.30.450.20">
    <property type="entry name" value="PAS domain"/>
    <property type="match status" value="1"/>
</dbReference>
<accession>A0A517DPE7</accession>
<organism evidence="7 8">
    <name type="scientific">Sporomusa termitida</name>
    <dbReference type="NCBI Taxonomy" id="2377"/>
    <lineage>
        <taxon>Bacteria</taxon>
        <taxon>Bacillati</taxon>
        <taxon>Bacillota</taxon>
        <taxon>Negativicutes</taxon>
        <taxon>Selenomonadales</taxon>
        <taxon>Sporomusaceae</taxon>
        <taxon>Sporomusa</taxon>
    </lineage>
</organism>
<dbReference type="InterPro" id="IPR027417">
    <property type="entry name" value="P-loop_NTPase"/>
</dbReference>
<dbReference type="OrthoDB" id="9803970at2"/>
<evidence type="ECO:0000256" key="2">
    <source>
        <dbReference type="ARBA" id="ARBA00022840"/>
    </source>
</evidence>
<dbReference type="GO" id="GO:0005524">
    <property type="term" value="F:ATP binding"/>
    <property type="evidence" value="ECO:0007669"/>
    <property type="project" value="UniProtKB-KW"/>
</dbReference>
<dbReference type="InterPro" id="IPR003593">
    <property type="entry name" value="AAA+_ATPase"/>
</dbReference>
<dbReference type="Gene3D" id="3.40.50.300">
    <property type="entry name" value="P-loop containing nucleotide triphosphate hydrolases"/>
    <property type="match status" value="1"/>
</dbReference>
<dbReference type="KEGG" id="sted:SPTER_04940"/>
<dbReference type="Gene3D" id="1.10.10.60">
    <property type="entry name" value="Homeodomain-like"/>
    <property type="match status" value="1"/>
</dbReference>
<dbReference type="Gene3D" id="1.10.8.60">
    <property type="match status" value="1"/>
</dbReference>
<evidence type="ECO:0000259" key="6">
    <source>
        <dbReference type="PROSITE" id="PS50045"/>
    </source>
</evidence>
<dbReference type="SUPFAM" id="SSF46689">
    <property type="entry name" value="Homeodomain-like"/>
    <property type="match status" value="1"/>
</dbReference>
<dbReference type="InterPro" id="IPR025944">
    <property type="entry name" value="Sigma_54_int_dom_CS"/>
</dbReference>
<sequence>MAKHSDIMKQVFAHMAGMVVVDHQSRIVFVEETYAASRGFDSQQVIGRYVKDIIPTSKLPVVVETGKPILGDVFFYEGKTVICNRYPLIKAGIIIGAMSYQVFEGVDKLFESIRELQDQLDYYKEKVKKYAGIRYSLADTIGSSPAAVEIRTAILKAASSNATVLVQGETGTGKELVAHALHQESRRSPYSFVKLNCAAIPQELIESELFGYDEGAFTGARRAGKKGKFELADKGTLFLDEVSQLSMAAQAKLLRVLQEKEIERIGGTGPILVNVRIIAATNDNLEDMVKLGTFRADLYYRLNVIPIKVAPLRERRSDIPLLVKKFTEKYGEQAGLEIVSVDFDAMALLMEYEWPGNIRELEHAVERAINLCSSNILQPVHFEWLLPKIRNKVKPATGRSIQDAKAASEKEVILNALQATQGNKKKAAELLGIARPLLYQKMNRLGILS</sequence>
<dbReference type="InterPro" id="IPR002078">
    <property type="entry name" value="Sigma_54_int"/>
</dbReference>
<dbReference type="InterPro" id="IPR009057">
    <property type="entry name" value="Homeodomain-like_sf"/>
</dbReference>
<dbReference type="InterPro" id="IPR035965">
    <property type="entry name" value="PAS-like_dom_sf"/>
</dbReference>
<keyword evidence="3" id="KW-0805">Transcription regulation</keyword>
<dbReference type="PRINTS" id="PR01590">
    <property type="entry name" value="HTHFIS"/>
</dbReference>
<dbReference type="GO" id="GO:0043565">
    <property type="term" value="F:sequence-specific DNA binding"/>
    <property type="evidence" value="ECO:0007669"/>
    <property type="project" value="InterPro"/>
</dbReference>
<dbReference type="RefSeq" id="WP_144348898.1">
    <property type="nucleotide sequence ID" value="NZ_CP036259.1"/>
</dbReference>
<evidence type="ECO:0000313" key="8">
    <source>
        <dbReference type="Proteomes" id="UP000320776"/>
    </source>
</evidence>
<dbReference type="PROSITE" id="PS00688">
    <property type="entry name" value="SIGMA54_INTERACT_3"/>
    <property type="match status" value="1"/>
</dbReference>
<dbReference type="SUPFAM" id="SSF55785">
    <property type="entry name" value="PYP-like sensor domain (PAS domain)"/>
    <property type="match status" value="1"/>
</dbReference>
<dbReference type="InterPro" id="IPR025943">
    <property type="entry name" value="Sigma_54_int_dom_ATP-bd_2"/>
</dbReference>
<gene>
    <name evidence="7" type="primary">norR_7</name>
    <name evidence="7" type="ORF">SPTER_04940</name>
</gene>
<evidence type="ECO:0000256" key="5">
    <source>
        <dbReference type="ARBA" id="ARBA00023163"/>
    </source>
</evidence>
<dbReference type="InterPro" id="IPR058031">
    <property type="entry name" value="AAA_lid_NorR"/>
</dbReference>
<dbReference type="FunFam" id="3.40.50.300:FF:000006">
    <property type="entry name" value="DNA-binding transcriptional regulator NtrC"/>
    <property type="match status" value="1"/>
</dbReference>
<dbReference type="Proteomes" id="UP000320776">
    <property type="component" value="Chromosome"/>
</dbReference>
<evidence type="ECO:0000313" key="7">
    <source>
        <dbReference type="EMBL" id="QDR79224.1"/>
    </source>
</evidence>
<keyword evidence="5" id="KW-0804">Transcription</keyword>
<dbReference type="AlphaFoldDB" id="A0A517DPE7"/>
<proteinExistence type="predicted"/>
<dbReference type="GO" id="GO:0006355">
    <property type="term" value="P:regulation of DNA-templated transcription"/>
    <property type="evidence" value="ECO:0007669"/>
    <property type="project" value="InterPro"/>
</dbReference>
<feature type="domain" description="Sigma-54 factor interaction" evidence="6">
    <location>
        <begin position="140"/>
        <end position="370"/>
    </location>
</feature>
<keyword evidence="1" id="KW-0547">Nucleotide-binding</keyword>
<dbReference type="Pfam" id="PF25601">
    <property type="entry name" value="AAA_lid_14"/>
    <property type="match status" value="1"/>
</dbReference>